<comment type="caution">
    <text evidence="2">The sequence shown here is derived from an EMBL/GenBank/DDBJ whole genome shotgun (WGS) entry which is preliminary data.</text>
</comment>
<dbReference type="Gene3D" id="3.10.129.10">
    <property type="entry name" value="Hotdog Thioesterase"/>
    <property type="match status" value="1"/>
</dbReference>
<reference evidence="2 3" key="1">
    <citation type="submission" date="2020-04" db="EMBL/GenBank/DDBJ databases">
        <title>Ralstonia insidiosa genome sequencing and assembly.</title>
        <authorList>
            <person name="Martins R.C.R."/>
            <person name="Perdigao-Neto L.V."/>
            <person name="Levin A.S.S."/>
            <person name="Costa S.F."/>
        </authorList>
    </citation>
    <scope>NUCLEOTIDE SEQUENCE [LARGE SCALE GENOMIC DNA]</scope>
    <source>
        <strain evidence="2 3">5047</strain>
    </source>
</reference>
<organism evidence="2 3">
    <name type="scientific">Ralstonia insidiosa</name>
    <dbReference type="NCBI Taxonomy" id="190721"/>
    <lineage>
        <taxon>Bacteria</taxon>
        <taxon>Pseudomonadati</taxon>
        <taxon>Pseudomonadota</taxon>
        <taxon>Betaproteobacteria</taxon>
        <taxon>Burkholderiales</taxon>
        <taxon>Burkholderiaceae</taxon>
        <taxon>Ralstonia</taxon>
    </lineage>
</organism>
<dbReference type="InterPro" id="IPR039569">
    <property type="entry name" value="FAS1-like_DH_region"/>
</dbReference>
<sequence length="200" mass="22108">MTPRPSQNTHADPTGDWRAAWQPMIDAVGRDFDDKPVAFVADPIERSAIRRWLEPLEFDCPLHYDADAARAYGYAGIVAPTSALPTFALAPMWQPGDVLFTSDERDAQPARSAVTGVLTGLEPPTSGYFATNVDIEYLRPAIVGDLLARRGARLVACEPKETKVGRGAFITWESDIINARMEVVARTRTTFFRYNPPPKS</sequence>
<evidence type="ECO:0000259" key="1">
    <source>
        <dbReference type="Pfam" id="PF13452"/>
    </source>
</evidence>
<feature type="domain" description="FAS1-like dehydratase" evidence="1">
    <location>
        <begin position="40"/>
        <end position="186"/>
    </location>
</feature>
<dbReference type="Proteomes" id="UP000575469">
    <property type="component" value="Unassembled WGS sequence"/>
</dbReference>
<dbReference type="EMBL" id="JABBZM010000007">
    <property type="protein sequence ID" value="NMV38084.1"/>
    <property type="molecule type" value="Genomic_DNA"/>
</dbReference>
<accession>A0A848P068</accession>
<proteinExistence type="predicted"/>
<evidence type="ECO:0000313" key="3">
    <source>
        <dbReference type="Proteomes" id="UP000575469"/>
    </source>
</evidence>
<dbReference type="SUPFAM" id="SSF54637">
    <property type="entry name" value="Thioesterase/thiol ester dehydrase-isomerase"/>
    <property type="match status" value="1"/>
</dbReference>
<dbReference type="InterPro" id="IPR029069">
    <property type="entry name" value="HotDog_dom_sf"/>
</dbReference>
<gene>
    <name evidence="2" type="ORF">HGR00_09200</name>
</gene>
<dbReference type="Pfam" id="PF13452">
    <property type="entry name" value="FAS1_DH_region"/>
    <property type="match status" value="1"/>
</dbReference>
<protein>
    <submittedName>
        <fullName evidence="2">MaoC family dehydratase</fullName>
    </submittedName>
</protein>
<name>A0A848P068_9RALS</name>
<dbReference type="AlphaFoldDB" id="A0A848P068"/>
<evidence type="ECO:0000313" key="2">
    <source>
        <dbReference type="EMBL" id="NMV38084.1"/>
    </source>
</evidence>